<dbReference type="Pfam" id="PF00023">
    <property type="entry name" value="Ank"/>
    <property type="match status" value="3"/>
</dbReference>
<evidence type="ECO:0000313" key="6">
    <source>
        <dbReference type="EMBL" id="KAI1880620.1"/>
    </source>
</evidence>
<feature type="region of interest" description="Disordered" evidence="4">
    <location>
        <begin position="1309"/>
        <end position="1337"/>
    </location>
</feature>
<evidence type="ECO:0000256" key="4">
    <source>
        <dbReference type="SAM" id="MobiDB-lite"/>
    </source>
</evidence>
<dbReference type="PROSITE" id="PS50088">
    <property type="entry name" value="ANK_REPEAT"/>
    <property type="match status" value="12"/>
</dbReference>
<evidence type="ECO:0000313" key="7">
    <source>
        <dbReference type="Proteomes" id="UP000829685"/>
    </source>
</evidence>
<reference evidence="6" key="1">
    <citation type="submission" date="2021-03" db="EMBL/GenBank/DDBJ databases">
        <title>Revisited historic fungal species revealed as producer of novel bioactive compounds through whole genome sequencing and comparative genomics.</title>
        <authorList>
            <person name="Vignolle G.A."/>
            <person name="Hochenegger N."/>
            <person name="Mach R.L."/>
            <person name="Mach-Aigner A.R."/>
            <person name="Javad Rahimi M."/>
            <person name="Salim K.A."/>
            <person name="Chan C.M."/>
            <person name="Lim L.B.L."/>
            <person name="Cai F."/>
            <person name="Druzhinina I.S."/>
            <person name="U'Ren J.M."/>
            <person name="Derntl C."/>
        </authorList>
    </citation>
    <scope>NUCLEOTIDE SEQUENCE</scope>
    <source>
        <strain evidence="6">TUCIM 5799</strain>
    </source>
</reference>
<feature type="repeat" description="ANK" evidence="3">
    <location>
        <begin position="1962"/>
        <end position="1998"/>
    </location>
</feature>
<organism evidence="6 7">
    <name type="scientific">Neoarthrinium moseri</name>
    <dbReference type="NCBI Taxonomy" id="1658444"/>
    <lineage>
        <taxon>Eukaryota</taxon>
        <taxon>Fungi</taxon>
        <taxon>Dikarya</taxon>
        <taxon>Ascomycota</taxon>
        <taxon>Pezizomycotina</taxon>
        <taxon>Sordariomycetes</taxon>
        <taxon>Xylariomycetidae</taxon>
        <taxon>Amphisphaeriales</taxon>
        <taxon>Apiosporaceae</taxon>
        <taxon>Neoarthrinium</taxon>
    </lineage>
</organism>
<feature type="repeat" description="ANK" evidence="3">
    <location>
        <begin position="1927"/>
        <end position="1961"/>
    </location>
</feature>
<evidence type="ECO:0000259" key="5">
    <source>
        <dbReference type="Pfam" id="PF24883"/>
    </source>
</evidence>
<protein>
    <recommendedName>
        <fullName evidence="5">Nephrocystin 3-like N-terminal domain-containing protein</fullName>
    </recommendedName>
</protein>
<feature type="repeat" description="ANK" evidence="3">
    <location>
        <begin position="930"/>
        <end position="964"/>
    </location>
</feature>
<dbReference type="Gene3D" id="3.40.50.300">
    <property type="entry name" value="P-loop containing nucleotide triphosphate hydrolases"/>
    <property type="match status" value="1"/>
</dbReference>
<keyword evidence="1" id="KW-0677">Repeat</keyword>
<feature type="repeat" description="ANK" evidence="3">
    <location>
        <begin position="823"/>
        <end position="860"/>
    </location>
</feature>
<feature type="repeat" description="ANK" evidence="3">
    <location>
        <begin position="1626"/>
        <end position="1666"/>
    </location>
</feature>
<dbReference type="InterPro" id="IPR027417">
    <property type="entry name" value="P-loop_NTPase"/>
</dbReference>
<feature type="repeat" description="ANK" evidence="3">
    <location>
        <begin position="1255"/>
        <end position="1287"/>
    </location>
</feature>
<keyword evidence="7" id="KW-1185">Reference proteome</keyword>
<dbReference type="EMBL" id="JAFIMR010000002">
    <property type="protein sequence ID" value="KAI1880620.1"/>
    <property type="molecule type" value="Genomic_DNA"/>
</dbReference>
<gene>
    <name evidence="6" type="ORF">JX265_000860</name>
</gene>
<feature type="repeat" description="ANK" evidence="3">
    <location>
        <begin position="578"/>
        <end position="610"/>
    </location>
</feature>
<sequence length="2106" mass="232610">MPSLSDTSSETDVVVIETTDVSNYNPEQVLPEPDETIEKIRAWLQPTAYDLGSGEYLKHLGTHAPGTSSWVTGTGSYQQWLSSERDGLLWCEGIPGSGKSVLVSKLIHDLAQSHPGVPVLYFFFRQIIDANHQPASLLRDWLDQILKYSPPLQKQLKGYVESRRELGSIAMEDLWRDLRMAIANLPGKVFCMADALDEMDQGNEVFLKSLGIFGNWRPDKVKVLISSRPIPNVEVALQHTAHLHIRLEEAQVDADIATYVEQNLGRSSISAQSQESIRHAIPGRAKGIFLYAKLAMDAFLAPNADVESVLSRLPADLNDLYTRLLQEHSTRSGVPDDIQRLILQCVTHAVRPLRLIEIAEMLRVTYPSGNIRDRKSAKDLVRAACGPLLEILPDETVCVIHHSFTEYLKGMTRVGVDSGYPILLHGPSNDGLALACLTYLSSGALDDIALSLANQTKTPSTNVFVGFDEPEFIEHIQMSDKERFIVKLKHPFLEYASENWHIHVARSDTTGCEQSRIYAVLDGIISNHNLWEPLLVLTGETHLKDLTALHVIAKKGLSSACQRLIDVKGADVNAVDAKGATPLWLAASVGHAEVVKILIEAGANPDHDHGYNGLKPLHLAAKGNNFHCASELLKAGVDPLTKKTKEDPGNWCGNAPRTFGHTPLMYACHSGHLETVDVFLQHIKDVDIAHQALAWATENGRSKVIKRILQYPGIDVNAKVRGDTPLLLACATQNAEVVVMLVKAGANPNILCRGSGDEFGGIGTYDYAFYLDNDPSLGLSPLHRLCAVSSEHQYSGGASGQDLTLMLNTLLEAGADIHQRCPHGKTPLHFAAGDSEPGLNGLLISRLLLERGADANVVCKRGLTPLHYAQSWTIMKLLVEESHADINKQDSEGRSPLYSMLDSYGISRPSSRSITRFMDLNPDVTLLDKGGNSILHMILAKSPPNLAILSRLLDMGANPNQKNRRGEAPLQMTRGPDKDFYKILDIMIAAGADIDVKDKNGATFLFRTVAQGGRKKEVTSLIQQLLDRGASKDQRDFRGRTMLHEAIKYDQGRSTYHSTYDEPDGARLDFLLGLGIDIGVTDHDGNNLLHELAERDAISDCDFTLVWKKLLSHGLDPDSRNNFGHTPLHTFCSYMQSNGGKALGFKLLLSKMRNVDVTDQDGLTPLHFAATLSECSVKMLLAAGANPAAESSEGLTPLHLAARSRQSNIVGLLLDALHKDSDVHMTDDGAPSLQSWEPAGRWQGKHNAAVDIGVGGSTPLSYACASGRPETVSLLLAAGAEVHGRNLFTACAQFEAESRLWDAMIPQNNRERNGKAGGLRLGDTSRPDLGDSDKRPVSYQFEGLAPNRDTARLEEIIDMLLPRYADIPCPSRREKSIPGGFVPGPFENSIKADMTYTIQNLARARDAWAEDKPKPADLFQKRKPFVEHSISYRQMALATALREFPHLEQGKQNYDLFRERLELRQYNLVEKMFEAGVDFLSANQKGSNMSILVRYGFYALLKRIGVRVAELEFAGGMWHTFGDKTKPGLYRERGAWNDQESYQPFTLQAVSRELPNMEVLGVLVEDLGVDVDEFQYKKEWIGKEYVMAPVENALHHVAKGKFWWQMALALPYLLERGADIEKRDFRGRTPLHTALHGSGGYGKDLYQQEIVATLIGAGANVNAVDENGISCLALAGKNIDLVKMLIRHGATFEADVLFSAIETHQPEILECLLSAGADPNTYREKPPEDNFWAQVHVRWPLHHAARQYSDRTPGSIESRKTTRNSVIKLMEILLSYGADPFAKYSRDKLEESHEDDEPGSTQSEEALVLHDLLMLGDLVHPILLNPKLELERTDPYGRTLFLAACYGSSGPDVQVDKLRGEDWLESTQPTLLEHFLSRGANPLARDSRGRNALHQMLYGQGSTKHFISSLNYMASNYPELVDQADSLGNSPLLIALHAAESNVTAAEALINAGADVLAVDNDGNTALHILCRKCPRDMRRDLLQTLLARGLDVNTRNKKGQTPLFEFYGSPVGDPDHLMQYYGIDCIKAEKEVLEIFDTAGADFAMVDEEGRGLLHVAAKADAWRFKILLDRGLDVKVEDAQRQTALDIAAASGNRNVLKLFERKK</sequence>
<dbReference type="SUPFAM" id="SSF48403">
    <property type="entry name" value="Ankyrin repeat"/>
    <property type="match status" value="4"/>
</dbReference>
<feature type="compositionally biased region" description="Basic and acidic residues" evidence="4">
    <location>
        <begin position="1323"/>
        <end position="1336"/>
    </location>
</feature>
<dbReference type="SMART" id="SM00248">
    <property type="entry name" value="ANK"/>
    <property type="match status" value="25"/>
</dbReference>
<accession>A0A9P9WWX0</accession>
<name>A0A9P9WWX0_9PEZI</name>
<dbReference type="Gene3D" id="1.25.40.20">
    <property type="entry name" value="Ankyrin repeat-containing domain"/>
    <property type="match status" value="8"/>
</dbReference>
<comment type="caution">
    <text evidence="6">The sequence shown here is derived from an EMBL/GenBank/DDBJ whole genome shotgun (WGS) entry which is preliminary data.</text>
</comment>
<feature type="repeat" description="ANK" evidence="3">
    <location>
        <begin position="1193"/>
        <end position="1215"/>
    </location>
</feature>
<dbReference type="PROSITE" id="PS50297">
    <property type="entry name" value="ANK_REP_REGION"/>
    <property type="match status" value="8"/>
</dbReference>
<feature type="repeat" description="ANK" evidence="3">
    <location>
        <begin position="1161"/>
        <end position="1192"/>
    </location>
</feature>
<keyword evidence="2 3" id="KW-0040">ANK repeat</keyword>
<feature type="domain" description="Nephrocystin 3-like N-terminal" evidence="5">
    <location>
        <begin position="66"/>
        <end position="228"/>
    </location>
</feature>
<evidence type="ECO:0000256" key="3">
    <source>
        <dbReference type="PROSITE-ProRule" id="PRU00023"/>
    </source>
</evidence>
<proteinExistence type="predicted"/>
<evidence type="ECO:0000256" key="2">
    <source>
        <dbReference type="ARBA" id="ARBA00023043"/>
    </source>
</evidence>
<feature type="repeat" description="ANK" evidence="3">
    <location>
        <begin position="721"/>
        <end position="753"/>
    </location>
</feature>
<dbReference type="Pfam" id="PF24883">
    <property type="entry name" value="NPHP3_N"/>
    <property type="match status" value="1"/>
</dbReference>
<dbReference type="Proteomes" id="UP000829685">
    <property type="component" value="Unassembled WGS sequence"/>
</dbReference>
<dbReference type="PANTHER" id="PTHR24198">
    <property type="entry name" value="ANKYRIN REPEAT AND PROTEIN KINASE DOMAIN-CONTAINING PROTEIN"/>
    <property type="match status" value="1"/>
</dbReference>
<dbReference type="SUPFAM" id="SSF52540">
    <property type="entry name" value="P-loop containing nucleoside triphosphate hydrolases"/>
    <property type="match status" value="1"/>
</dbReference>
<dbReference type="InterPro" id="IPR056884">
    <property type="entry name" value="NPHP3-like_N"/>
</dbReference>
<dbReference type="PANTHER" id="PTHR24198:SF165">
    <property type="entry name" value="ANKYRIN REPEAT-CONTAINING PROTEIN-RELATED"/>
    <property type="match status" value="1"/>
</dbReference>
<evidence type="ECO:0000256" key="1">
    <source>
        <dbReference type="ARBA" id="ARBA00022737"/>
    </source>
</evidence>
<feature type="repeat" description="ANK" evidence="3">
    <location>
        <begin position="612"/>
        <end position="644"/>
    </location>
</feature>
<feature type="repeat" description="ANK" evidence="3">
    <location>
        <begin position="659"/>
        <end position="691"/>
    </location>
</feature>
<dbReference type="Pfam" id="PF12796">
    <property type="entry name" value="Ank_2"/>
    <property type="match status" value="4"/>
</dbReference>
<dbReference type="PRINTS" id="PR01415">
    <property type="entry name" value="ANKYRIN"/>
</dbReference>
<dbReference type="InterPro" id="IPR036770">
    <property type="entry name" value="Ankyrin_rpt-contain_sf"/>
</dbReference>
<dbReference type="InterPro" id="IPR002110">
    <property type="entry name" value="Ankyrin_rpt"/>
</dbReference>